<dbReference type="PROSITE" id="PS50041">
    <property type="entry name" value="C_TYPE_LECTIN_2"/>
    <property type="match status" value="1"/>
</dbReference>
<dbReference type="SMART" id="SM00034">
    <property type="entry name" value="CLECT"/>
    <property type="match status" value="1"/>
</dbReference>
<dbReference type="GO" id="GO:0140313">
    <property type="term" value="F:molecular sequestering activity"/>
    <property type="evidence" value="ECO:0007669"/>
    <property type="project" value="Ensembl"/>
</dbReference>
<dbReference type="GO" id="GO:2000329">
    <property type="term" value="P:negative regulation of T-helper 17 cell lineage commitment"/>
    <property type="evidence" value="ECO:0007669"/>
    <property type="project" value="Ensembl"/>
</dbReference>
<organism evidence="5 6">
    <name type="scientific">Vombatus ursinus</name>
    <name type="common">Common wombat</name>
    <dbReference type="NCBI Taxonomy" id="29139"/>
    <lineage>
        <taxon>Eukaryota</taxon>
        <taxon>Metazoa</taxon>
        <taxon>Chordata</taxon>
        <taxon>Craniata</taxon>
        <taxon>Vertebrata</taxon>
        <taxon>Euteleostomi</taxon>
        <taxon>Mammalia</taxon>
        <taxon>Metatheria</taxon>
        <taxon>Diprotodontia</taxon>
        <taxon>Vombatidae</taxon>
        <taxon>Vombatus</taxon>
    </lineage>
</organism>
<dbReference type="InterPro" id="IPR033992">
    <property type="entry name" value="NKR-like_CTLD"/>
</dbReference>
<keyword evidence="2" id="KW-0430">Lectin</keyword>
<name>A0A4X2KKK5_VOMUR</name>
<dbReference type="InterPro" id="IPR016186">
    <property type="entry name" value="C-type_lectin-like/link_sf"/>
</dbReference>
<dbReference type="AlphaFoldDB" id="A0A4X2KKK5"/>
<dbReference type="GO" id="GO:0005886">
    <property type="term" value="C:plasma membrane"/>
    <property type="evidence" value="ECO:0007669"/>
    <property type="project" value="UniProtKB-SubCell"/>
</dbReference>
<keyword evidence="3" id="KW-0472">Membrane</keyword>
<keyword evidence="3" id="KW-0812">Transmembrane</keyword>
<dbReference type="Proteomes" id="UP000314987">
    <property type="component" value="Unassembled WGS sequence"/>
</dbReference>
<dbReference type="GeneTree" id="ENSGT00940000161987"/>
<keyword evidence="6" id="KW-1185">Reference proteome</keyword>
<evidence type="ECO:0000313" key="5">
    <source>
        <dbReference type="Ensembl" id="ENSVURP00010009717.1"/>
    </source>
</evidence>
<keyword evidence="3" id="KW-1133">Transmembrane helix</keyword>
<dbReference type="PANTHER" id="PTHR45710">
    <property type="entry name" value="C-TYPE LECTIN DOMAIN-CONTAINING PROTEIN 180"/>
    <property type="match status" value="1"/>
</dbReference>
<gene>
    <name evidence="5" type="primary">CD69</name>
</gene>
<evidence type="ECO:0000259" key="4">
    <source>
        <dbReference type="PROSITE" id="PS50041"/>
    </source>
</evidence>
<evidence type="ECO:0000256" key="3">
    <source>
        <dbReference type="SAM" id="Phobius"/>
    </source>
</evidence>
<reference evidence="5" key="2">
    <citation type="submission" date="2025-08" db="UniProtKB">
        <authorList>
            <consortium name="Ensembl"/>
        </authorList>
    </citation>
    <scope>IDENTIFICATION</scope>
</reference>
<dbReference type="PANTHER" id="PTHR45710:SF31">
    <property type="entry name" value="EARLY ACTIVATION ANTIGEN CD69"/>
    <property type="match status" value="1"/>
</dbReference>
<dbReference type="GO" id="GO:0003376">
    <property type="term" value="P:sphingosine-1-phosphate receptor signaling pathway"/>
    <property type="evidence" value="ECO:0007669"/>
    <property type="project" value="Ensembl"/>
</dbReference>
<evidence type="ECO:0000256" key="1">
    <source>
        <dbReference type="ARBA" id="ARBA00004401"/>
    </source>
</evidence>
<comment type="subcellular location">
    <subcellularLocation>
        <location evidence="1">Cell membrane</location>
        <topology evidence="1">Single-pass type II membrane protein</topology>
    </subcellularLocation>
</comment>
<dbReference type="GO" id="GO:0042802">
    <property type="term" value="F:identical protein binding"/>
    <property type="evidence" value="ECO:0007669"/>
    <property type="project" value="Ensembl"/>
</dbReference>
<protein>
    <submittedName>
        <fullName evidence="5">CD69 molecule</fullName>
    </submittedName>
</protein>
<dbReference type="GO" id="GO:0032991">
    <property type="term" value="C:protein-containing complex"/>
    <property type="evidence" value="ECO:0007669"/>
    <property type="project" value="Ensembl"/>
</dbReference>
<sequence>MQTREELSGEENSSLHMERGIQIQTRNSMMTTKSDGSLQVPVPCAVLAVIIIVTLVITIIALSVGQYNCPGKYVRQNTSPSVTSMPLDLPASSCPDSWIGYQGKCYIFSSTTGSWSTSQTACSSHDSTLAQIDSKKDLIFLKRYASNVEHWIGLRNERGQAWRWTNGKEFNGWFNLTGSGNCAYLKSTEVSSVNCQKELHWICSKPTKH</sequence>
<reference evidence="5" key="3">
    <citation type="submission" date="2025-09" db="UniProtKB">
        <authorList>
            <consortium name="Ensembl"/>
        </authorList>
    </citation>
    <scope>IDENTIFICATION</scope>
</reference>
<dbReference type="InterPro" id="IPR050828">
    <property type="entry name" value="C-type_lectin/matrix_domain"/>
</dbReference>
<dbReference type="OrthoDB" id="10059571at2759"/>
<evidence type="ECO:0000256" key="2">
    <source>
        <dbReference type="ARBA" id="ARBA00022734"/>
    </source>
</evidence>
<dbReference type="GO" id="GO:0004888">
    <property type="term" value="F:transmembrane signaling receptor activity"/>
    <property type="evidence" value="ECO:0007669"/>
    <property type="project" value="Ensembl"/>
</dbReference>
<accession>A0A4X2KKK5</accession>
<dbReference type="SUPFAM" id="SSF56436">
    <property type="entry name" value="C-type lectin-like"/>
    <property type="match status" value="1"/>
</dbReference>
<dbReference type="Ensembl" id="ENSVURT00010011027.1">
    <property type="protein sequence ID" value="ENSVURP00010009717.1"/>
    <property type="gene ID" value="ENSVURG00010007527.1"/>
</dbReference>
<evidence type="ECO:0000313" key="6">
    <source>
        <dbReference type="Proteomes" id="UP000314987"/>
    </source>
</evidence>
<proteinExistence type="predicted"/>
<dbReference type="GO" id="GO:2000405">
    <property type="term" value="P:negative regulation of T cell migration"/>
    <property type="evidence" value="ECO:0007669"/>
    <property type="project" value="Ensembl"/>
</dbReference>
<feature type="domain" description="C-type lectin" evidence="4">
    <location>
        <begin position="101"/>
        <end position="204"/>
    </location>
</feature>
<feature type="transmembrane region" description="Helical" evidence="3">
    <location>
        <begin position="40"/>
        <end position="65"/>
    </location>
</feature>
<dbReference type="Pfam" id="PF00059">
    <property type="entry name" value="Lectin_C"/>
    <property type="match status" value="1"/>
</dbReference>
<reference evidence="6" key="1">
    <citation type="submission" date="2018-12" db="EMBL/GenBank/DDBJ databases">
        <authorList>
            <person name="Yazar S."/>
        </authorList>
    </citation>
    <scope>NUCLEOTIDE SEQUENCE [LARGE SCALE GENOMIC DNA]</scope>
</reference>
<dbReference type="GO" id="GO:0072678">
    <property type="term" value="P:T cell migration"/>
    <property type="evidence" value="ECO:0007669"/>
    <property type="project" value="Ensembl"/>
</dbReference>
<dbReference type="OMA" id="WFNFTGS"/>
<dbReference type="InterPro" id="IPR001304">
    <property type="entry name" value="C-type_lectin-like"/>
</dbReference>
<dbReference type="CDD" id="cd03593">
    <property type="entry name" value="CLECT_NK_receptors_like"/>
    <property type="match status" value="1"/>
</dbReference>
<dbReference type="STRING" id="29139.ENSVURP00010009717"/>
<dbReference type="InterPro" id="IPR016187">
    <property type="entry name" value="CTDL_fold"/>
</dbReference>
<dbReference type="GO" id="GO:0030246">
    <property type="term" value="F:carbohydrate binding"/>
    <property type="evidence" value="ECO:0007669"/>
    <property type="project" value="UniProtKB-KW"/>
</dbReference>
<dbReference type="Gene3D" id="3.10.100.10">
    <property type="entry name" value="Mannose-Binding Protein A, subunit A"/>
    <property type="match status" value="1"/>
</dbReference>